<dbReference type="PANTHER" id="PTHR38111:SF9">
    <property type="entry name" value="ZN(2)-C6 FUNGAL-TYPE DOMAIN-CONTAINING PROTEIN"/>
    <property type="match status" value="1"/>
</dbReference>
<dbReference type="OrthoDB" id="4491390at2759"/>
<dbReference type="GeneID" id="71987664"/>
<dbReference type="AlphaFoldDB" id="A0A9Q8LEB8"/>
<reference evidence="1" key="2">
    <citation type="journal article" date="2022" name="Microb. Genom.">
        <title>A chromosome-scale genome assembly of the tomato pathogen Cladosporium fulvum reveals a compartmentalized genome architecture and the presence of a dispensable chromosome.</title>
        <authorList>
            <person name="Zaccaron A.Z."/>
            <person name="Chen L.H."/>
            <person name="Samaras A."/>
            <person name="Stergiopoulos I."/>
        </authorList>
    </citation>
    <scope>NUCLEOTIDE SEQUENCE</scope>
    <source>
        <strain evidence="1">Race5_Kim</strain>
    </source>
</reference>
<dbReference type="RefSeq" id="XP_047760020.1">
    <property type="nucleotide sequence ID" value="XM_047906934.1"/>
</dbReference>
<evidence type="ECO:0000313" key="1">
    <source>
        <dbReference type="EMBL" id="UJO15654.1"/>
    </source>
</evidence>
<dbReference type="Proteomes" id="UP000756132">
    <property type="component" value="Chromosome 3"/>
</dbReference>
<dbReference type="KEGG" id="ffu:CLAFUR5_07786"/>
<protein>
    <submittedName>
        <fullName evidence="1">Uncharacterized protein</fullName>
    </submittedName>
</protein>
<gene>
    <name evidence="1" type="ORF">CLAFUR5_07786</name>
</gene>
<dbReference type="InterPro" id="IPR053178">
    <property type="entry name" value="Osmoadaptation_assoc"/>
</dbReference>
<sequence>MQDVQEAKGGAQTAAFCVVNGQGTHKTVYKKSLSETGVAKDITRSIASRREPECVGARTTPVLPHEDFFAQARKMVPGMLTGATSAAVARQQLASFIFTTSHMVGRSETYLRNAWQRCLSIFIDSPMNMLSGTLACYLAYIGRKDGRSYFVSASRQLYAKGLAEVQRAINCAATAMRDETLAACFALGMYEAIERPDESARAYQNHNGGYAIRDWWNCEALVPIRQALVTSSSCSSACQV</sequence>
<name>A0A9Q8LEB8_PASFU</name>
<evidence type="ECO:0000313" key="2">
    <source>
        <dbReference type="Proteomes" id="UP000756132"/>
    </source>
</evidence>
<organism evidence="1 2">
    <name type="scientific">Passalora fulva</name>
    <name type="common">Tomato leaf mold</name>
    <name type="synonym">Cladosporium fulvum</name>
    <dbReference type="NCBI Taxonomy" id="5499"/>
    <lineage>
        <taxon>Eukaryota</taxon>
        <taxon>Fungi</taxon>
        <taxon>Dikarya</taxon>
        <taxon>Ascomycota</taxon>
        <taxon>Pezizomycotina</taxon>
        <taxon>Dothideomycetes</taxon>
        <taxon>Dothideomycetidae</taxon>
        <taxon>Mycosphaerellales</taxon>
        <taxon>Mycosphaerellaceae</taxon>
        <taxon>Fulvia</taxon>
    </lineage>
</organism>
<reference evidence="1" key="1">
    <citation type="submission" date="2021-12" db="EMBL/GenBank/DDBJ databases">
        <authorList>
            <person name="Zaccaron A."/>
            <person name="Stergiopoulos I."/>
        </authorList>
    </citation>
    <scope>NUCLEOTIDE SEQUENCE</scope>
    <source>
        <strain evidence="1">Race5_Kim</strain>
    </source>
</reference>
<dbReference type="EMBL" id="CP090165">
    <property type="protein sequence ID" value="UJO15654.1"/>
    <property type="molecule type" value="Genomic_DNA"/>
</dbReference>
<accession>A0A9Q8LEB8</accession>
<dbReference type="PANTHER" id="PTHR38111">
    <property type="entry name" value="ZN(2)-C6 FUNGAL-TYPE DOMAIN-CONTAINING PROTEIN-RELATED"/>
    <property type="match status" value="1"/>
</dbReference>
<proteinExistence type="predicted"/>
<keyword evidence="2" id="KW-1185">Reference proteome</keyword>